<dbReference type="PROSITE" id="PS50238">
    <property type="entry name" value="RHOGAP"/>
    <property type="match status" value="1"/>
</dbReference>
<evidence type="ECO:0000256" key="4">
    <source>
        <dbReference type="SAM" id="Coils"/>
    </source>
</evidence>
<dbReference type="AlphaFoldDB" id="A0ABD3UKX5"/>
<feature type="compositionally biased region" description="Polar residues" evidence="5">
    <location>
        <begin position="383"/>
        <end position="396"/>
    </location>
</feature>
<dbReference type="InterPro" id="IPR000198">
    <property type="entry name" value="RhoGAP_dom"/>
</dbReference>
<comment type="caution">
    <text evidence="8">The sequence shown here is derived from an EMBL/GenBank/DDBJ whole genome shotgun (WGS) entry which is preliminary data.</text>
</comment>
<sequence>MSASLAAFERPRIGNSNTIFKSGHLLISSKGLGWKSWKKRWFILTRTSLVFFKNDPSALPQRGGELNLTLGGIDLNNSGSVVVREDKKLLTVLFPDGRDGRAFTLKAETSEDLYEWKTALENALAQAPSAALVMGHNGIFRSDTNDTIEGSFHQWRDRRPIKSLVVGRPILLALEDIDGGPSFLEKALRFLEKYGTKVEGILRQAADVEEVVRRVQEYEQGKTEFGPNEDAHVIGDCVKHVLRELPSSPVPASCCTALLEAYKIDRKEARGEAMRSAVQETFPEPNRRLLQRILKMMHTISAHASENRMTPTAVAACMAPLLLRPLLAGECELEDDYDINGDNDNSAQLLAAANAANNAQAIIATLLEEYENVFDVDSLHRCSMSSNSQTDNSGSEDISDDESPDMKVNSYHDAETEVDPETDYDLDRRLSGKLSESSGSAATDLYDYKAIGNDDSDDGSSTQNRNLRANVNPILDTRPTSDSNVSVSGQLDRSKKVRENMVDASAEILSNDSQRSMGDILSSMNQELHQSIPGNESLADKTLQKFTNSNLNSKKSTFWGRKNARKTPSTESIDSSGEEELAIQRLEIAKNDLRQRIAKEARGNAILQASLERRKQALHERRLALEQDVTRLQEQLQAERDLRAALEVGLSMSSGQLSGSRGMDSKTRAELEEIALAEADVARLKQKVAELHHQLNQQRQHHYGSLTDASDRHPNQNLQQKYFQQDFDTTLAVCNNERKQRTEELFGADHRNRNIKGNIFTPGNSGKHPSRKQQLMESTSLSDSKSTEASTNLSVDDLCAVDSASLPSTSRAAEVMDYPRQPAVSSSTLVELTTRLDFFKERRSQLMEQLHSLDLNHASSTPQDFVYNEPSSPPWN</sequence>
<dbReference type="FunFam" id="1.10.555.10:FF:000052">
    <property type="entry name" value="Rho GTPase-activating protein REN1"/>
    <property type="match status" value="1"/>
</dbReference>
<dbReference type="InterPro" id="IPR011993">
    <property type="entry name" value="PH-like_dom_sf"/>
</dbReference>
<accession>A0ABD3UKX5</accession>
<evidence type="ECO:0000256" key="2">
    <source>
        <dbReference type="ARBA" id="ARBA00023054"/>
    </source>
</evidence>
<dbReference type="GO" id="GO:0009920">
    <property type="term" value="P:cell plate formation involved in plant-type cell wall biogenesis"/>
    <property type="evidence" value="ECO:0007669"/>
    <property type="project" value="UniProtKB-ARBA"/>
</dbReference>
<keyword evidence="2 4" id="KW-0175">Coiled coil</keyword>
<dbReference type="SUPFAM" id="SSF50729">
    <property type="entry name" value="PH domain-like"/>
    <property type="match status" value="1"/>
</dbReference>
<dbReference type="Proteomes" id="UP001634393">
    <property type="component" value="Unassembled WGS sequence"/>
</dbReference>
<dbReference type="PANTHER" id="PTHR46265:SF2">
    <property type="entry name" value="RHO GTPASE-ACTIVATING PROTEIN 7"/>
    <property type="match status" value="1"/>
</dbReference>
<dbReference type="CDD" id="cd00821">
    <property type="entry name" value="PH"/>
    <property type="match status" value="1"/>
</dbReference>
<dbReference type="GO" id="GO:0005737">
    <property type="term" value="C:cytoplasm"/>
    <property type="evidence" value="ECO:0007669"/>
    <property type="project" value="UniProtKB-ARBA"/>
</dbReference>
<dbReference type="SMART" id="SM00233">
    <property type="entry name" value="PH"/>
    <property type="match status" value="1"/>
</dbReference>
<dbReference type="InterPro" id="IPR001849">
    <property type="entry name" value="PH_domain"/>
</dbReference>
<dbReference type="SUPFAM" id="SSF48350">
    <property type="entry name" value="GTPase activation domain, GAP"/>
    <property type="match status" value="1"/>
</dbReference>
<evidence type="ECO:0000313" key="8">
    <source>
        <dbReference type="EMBL" id="KAL3850174.1"/>
    </source>
</evidence>
<dbReference type="PANTHER" id="PTHR46265">
    <property type="entry name" value="RHO GTPASE-ACTIVATING PROTEIN 7"/>
    <property type="match status" value="1"/>
</dbReference>
<dbReference type="InterPro" id="IPR008936">
    <property type="entry name" value="Rho_GTPase_activation_prot"/>
</dbReference>
<feature type="coiled-coil region" evidence="4">
    <location>
        <begin position="583"/>
        <end position="642"/>
    </location>
</feature>
<evidence type="ECO:0000259" key="6">
    <source>
        <dbReference type="PROSITE" id="PS50003"/>
    </source>
</evidence>
<evidence type="ECO:0000256" key="5">
    <source>
        <dbReference type="SAM" id="MobiDB-lite"/>
    </source>
</evidence>
<dbReference type="EMBL" id="JBJXBP010000001">
    <property type="protein sequence ID" value="KAL3850174.1"/>
    <property type="molecule type" value="Genomic_DNA"/>
</dbReference>
<dbReference type="SMART" id="SM00324">
    <property type="entry name" value="RhoGAP"/>
    <property type="match status" value="1"/>
</dbReference>
<dbReference type="Pfam" id="PF00169">
    <property type="entry name" value="PH"/>
    <property type="match status" value="1"/>
</dbReference>
<reference evidence="8 9" key="1">
    <citation type="submission" date="2024-12" db="EMBL/GenBank/DDBJ databases">
        <title>The unique morphological basis and parallel evolutionary history of personate flowers in Penstemon.</title>
        <authorList>
            <person name="Depatie T.H."/>
            <person name="Wessinger C.A."/>
        </authorList>
    </citation>
    <scope>NUCLEOTIDE SEQUENCE [LARGE SCALE GENOMIC DNA]</scope>
    <source>
        <strain evidence="8">WTNN_2</strain>
        <tissue evidence="8">Leaf</tissue>
    </source>
</reference>
<feature type="compositionally biased region" description="Polar residues" evidence="5">
    <location>
        <begin position="566"/>
        <end position="575"/>
    </location>
</feature>
<feature type="compositionally biased region" description="Polar residues" evidence="5">
    <location>
        <begin position="772"/>
        <end position="789"/>
    </location>
</feature>
<feature type="domain" description="PH" evidence="6">
    <location>
        <begin position="18"/>
        <end position="125"/>
    </location>
</feature>
<keyword evidence="1" id="KW-0343">GTPase activation</keyword>
<dbReference type="PROSITE" id="PS50003">
    <property type="entry name" value="PH_DOMAIN"/>
    <property type="match status" value="1"/>
</dbReference>
<dbReference type="InterPro" id="IPR052799">
    <property type="entry name" value="Rho_GAP_Regulators"/>
</dbReference>
<feature type="region of interest" description="Disordered" evidence="5">
    <location>
        <begin position="470"/>
        <end position="494"/>
    </location>
</feature>
<keyword evidence="9" id="KW-1185">Reference proteome</keyword>
<dbReference type="GO" id="GO:0016020">
    <property type="term" value="C:membrane"/>
    <property type="evidence" value="ECO:0007669"/>
    <property type="project" value="UniProtKB-ARBA"/>
</dbReference>
<evidence type="ECO:0000256" key="1">
    <source>
        <dbReference type="ARBA" id="ARBA00022468"/>
    </source>
</evidence>
<dbReference type="Pfam" id="PF14389">
    <property type="entry name" value="Lzipper-MIP1"/>
    <property type="match status" value="1"/>
</dbReference>
<dbReference type="GO" id="GO:0005096">
    <property type="term" value="F:GTPase activator activity"/>
    <property type="evidence" value="ECO:0007669"/>
    <property type="project" value="UniProtKB-KW"/>
</dbReference>
<name>A0ABD3UKX5_9LAMI</name>
<evidence type="ECO:0000259" key="7">
    <source>
        <dbReference type="PROSITE" id="PS50238"/>
    </source>
</evidence>
<dbReference type="InterPro" id="IPR025757">
    <property type="entry name" value="MIP1_Leuzipper"/>
</dbReference>
<evidence type="ECO:0000256" key="3">
    <source>
        <dbReference type="ARBA" id="ARBA00057854"/>
    </source>
</evidence>
<comment type="function">
    <text evidence="3">Acts as a GTPase activator for the Rac-type GTPase by converting it to an inactive GDP-bound state.</text>
</comment>
<feature type="compositionally biased region" description="Polar residues" evidence="5">
    <location>
        <begin position="478"/>
        <end position="491"/>
    </location>
</feature>
<feature type="region of interest" description="Disordered" evidence="5">
    <location>
        <begin position="552"/>
        <end position="576"/>
    </location>
</feature>
<feature type="domain" description="Rho-GAP" evidence="7">
    <location>
        <begin position="172"/>
        <end position="374"/>
    </location>
</feature>
<dbReference type="Pfam" id="PF00620">
    <property type="entry name" value="RhoGAP"/>
    <property type="match status" value="1"/>
</dbReference>
<gene>
    <name evidence="8" type="ORF">ACJIZ3_012056</name>
</gene>
<evidence type="ECO:0000313" key="9">
    <source>
        <dbReference type="Proteomes" id="UP001634393"/>
    </source>
</evidence>
<dbReference type="Gene3D" id="2.30.29.30">
    <property type="entry name" value="Pleckstrin-homology domain (PH domain)/Phosphotyrosine-binding domain (PTB)"/>
    <property type="match status" value="1"/>
</dbReference>
<feature type="region of interest" description="Disordered" evidence="5">
    <location>
        <begin position="753"/>
        <end position="789"/>
    </location>
</feature>
<feature type="region of interest" description="Disordered" evidence="5">
    <location>
        <begin position="383"/>
        <end position="439"/>
    </location>
</feature>
<dbReference type="FunFam" id="2.30.29.30:FF:000302">
    <property type="entry name" value="Rho GTPase-activating protein 7"/>
    <property type="match status" value="1"/>
</dbReference>
<dbReference type="Gene3D" id="1.10.555.10">
    <property type="entry name" value="Rho GTPase activation protein"/>
    <property type="match status" value="1"/>
</dbReference>
<proteinExistence type="predicted"/>
<dbReference type="CDD" id="cd00159">
    <property type="entry name" value="RhoGAP"/>
    <property type="match status" value="1"/>
</dbReference>
<organism evidence="8 9">
    <name type="scientific">Penstemon smallii</name>
    <dbReference type="NCBI Taxonomy" id="265156"/>
    <lineage>
        <taxon>Eukaryota</taxon>
        <taxon>Viridiplantae</taxon>
        <taxon>Streptophyta</taxon>
        <taxon>Embryophyta</taxon>
        <taxon>Tracheophyta</taxon>
        <taxon>Spermatophyta</taxon>
        <taxon>Magnoliopsida</taxon>
        <taxon>eudicotyledons</taxon>
        <taxon>Gunneridae</taxon>
        <taxon>Pentapetalae</taxon>
        <taxon>asterids</taxon>
        <taxon>lamiids</taxon>
        <taxon>Lamiales</taxon>
        <taxon>Plantaginaceae</taxon>
        <taxon>Cheloneae</taxon>
        <taxon>Penstemon</taxon>
    </lineage>
</organism>
<evidence type="ECO:0008006" key="10">
    <source>
        <dbReference type="Google" id="ProtNLM"/>
    </source>
</evidence>
<protein>
    <recommendedName>
        <fullName evidence="10">Rho GTPase-activating protein 7-like</fullName>
    </recommendedName>
</protein>
<feature type="coiled-coil region" evidence="4">
    <location>
        <begin position="667"/>
        <end position="701"/>
    </location>
</feature>